<dbReference type="Gene3D" id="2.60.40.1120">
    <property type="entry name" value="Carboxypeptidase-like, regulatory domain"/>
    <property type="match status" value="1"/>
</dbReference>
<dbReference type="EMBL" id="LAZR01032820">
    <property type="protein sequence ID" value="KKL49827.1"/>
    <property type="molecule type" value="Genomic_DNA"/>
</dbReference>
<protein>
    <recommendedName>
        <fullName evidence="2">Carboxypeptidase regulatory-like domain-containing protein</fullName>
    </recommendedName>
</protein>
<dbReference type="Pfam" id="PF13620">
    <property type="entry name" value="CarboxypepD_reg"/>
    <property type="match status" value="1"/>
</dbReference>
<dbReference type="AlphaFoldDB" id="A0A0F9FFD6"/>
<accession>A0A0F9FFD6</accession>
<name>A0A0F9FFD6_9ZZZZ</name>
<proteinExistence type="predicted"/>
<dbReference type="SUPFAM" id="SSF63825">
    <property type="entry name" value="YWTD domain"/>
    <property type="match status" value="1"/>
</dbReference>
<evidence type="ECO:0000313" key="1">
    <source>
        <dbReference type="EMBL" id="KKL49827.1"/>
    </source>
</evidence>
<organism evidence="1">
    <name type="scientific">marine sediment metagenome</name>
    <dbReference type="NCBI Taxonomy" id="412755"/>
    <lineage>
        <taxon>unclassified sequences</taxon>
        <taxon>metagenomes</taxon>
        <taxon>ecological metagenomes</taxon>
    </lineage>
</organism>
<dbReference type="SUPFAM" id="SSF49464">
    <property type="entry name" value="Carboxypeptidase regulatory domain-like"/>
    <property type="match status" value="1"/>
</dbReference>
<feature type="non-terminal residue" evidence="1">
    <location>
        <position position="1"/>
    </location>
</feature>
<comment type="caution">
    <text evidence="1">The sequence shown here is derived from an EMBL/GenBank/DDBJ whole genome shotgun (WGS) entry which is preliminary data.</text>
</comment>
<evidence type="ECO:0008006" key="2">
    <source>
        <dbReference type="Google" id="ProtNLM"/>
    </source>
</evidence>
<gene>
    <name evidence="1" type="ORF">LCGC14_2311620</name>
</gene>
<reference evidence="1" key="1">
    <citation type="journal article" date="2015" name="Nature">
        <title>Complex archaea that bridge the gap between prokaryotes and eukaryotes.</title>
        <authorList>
            <person name="Spang A."/>
            <person name="Saw J.H."/>
            <person name="Jorgensen S.L."/>
            <person name="Zaremba-Niedzwiedzka K."/>
            <person name="Martijn J."/>
            <person name="Lind A.E."/>
            <person name="van Eijk R."/>
            <person name="Schleper C."/>
            <person name="Guy L."/>
            <person name="Ettema T.J."/>
        </authorList>
    </citation>
    <scope>NUCLEOTIDE SEQUENCE</scope>
</reference>
<sequence length="572" mass="62082">VPGAVLQASNFRAVWPKLGTPVPDKPGHVRWANLPPGRWQVSPAAPADRPGEWAASAVRVEIEAGQTAPAVQVELLRGGVVELTFVDAESKTPISGAFAGLRGEQARSTIYVNTHGGGVSRLRLVPGEYRVRWAGADGYTYSGRDAGFTITRGKTTRLELPLKKKPRFAGVVLDPSGKPAADAMACIMPDYEYVATDKAGKFEIVKDLRRWALRKRFPLVVRLPRRDLAAAVDVAVSVEPTTVKLHPALTIVGTVTDLRGKGVPGAAVSVLMGSRDPQKLPMLSRLLTDPAGRYSIRALPPGRDYTLRISARGRMTVDVPVGKPAAGARSVQAPTAVLRRVNTRAPAPGVRRIDLPAVPDADAIWGSCGRDSRGHIWIGITIDAEVETPSTHLIEYDPVADKAYDRGDAVTQLKRSGAYRKGEGQIKIHTHIDQAADGHLYFASMDEQGEDTDAGKLPTWGSHLWRYRIKQNRWEHLMAVPEGIIALAVGRRYVYALGYFDHKLYRYDTATGKSRSVVVGAPDGHISRNIFADRRDHVYVPRVVADPGGGPPVASLVEYDPSLKPVAETPLK</sequence>
<feature type="non-terminal residue" evidence="1">
    <location>
        <position position="572"/>
    </location>
</feature>
<dbReference type="InterPro" id="IPR008969">
    <property type="entry name" value="CarboxyPept-like_regulatory"/>
</dbReference>